<reference evidence="2" key="1">
    <citation type="journal article" date="2023" name="Nat. Plants">
        <title>Single-cell RNA sequencing provides a high-resolution roadmap for understanding the multicellular compartmentation of specialized metabolism.</title>
        <authorList>
            <person name="Sun S."/>
            <person name="Shen X."/>
            <person name="Li Y."/>
            <person name="Li Y."/>
            <person name="Wang S."/>
            <person name="Li R."/>
            <person name="Zhang H."/>
            <person name="Shen G."/>
            <person name="Guo B."/>
            <person name="Wei J."/>
            <person name="Xu J."/>
            <person name="St-Pierre B."/>
            <person name="Chen S."/>
            <person name="Sun C."/>
        </authorList>
    </citation>
    <scope>NUCLEOTIDE SEQUENCE [LARGE SCALE GENOMIC DNA]</scope>
</reference>
<name>A0ACC0C1S0_CATRO</name>
<evidence type="ECO:0000313" key="1">
    <source>
        <dbReference type="EMBL" id="KAI5678777.1"/>
    </source>
</evidence>
<sequence length="138" mass="14287">MIGAGYGATDCGNPSSDVGLGRDSGTSGDGERTRSEEAVRVGSLRIHGNEDDEDVLEDDGGDDDDDDDDDDSDGDGNDDEPVPVAHCSSSGHRPVPSKEKGGSFMSVMSPADGCPQDSVLVLLYSGRIASSIRRGQVI</sequence>
<protein>
    <submittedName>
        <fullName evidence="1">Uncharacterized protein</fullName>
    </submittedName>
</protein>
<accession>A0ACC0C1S0</accession>
<organism evidence="1 2">
    <name type="scientific">Catharanthus roseus</name>
    <name type="common">Madagascar periwinkle</name>
    <name type="synonym">Vinca rosea</name>
    <dbReference type="NCBI Taxonomy" id="4058"/>
    <lineage>
        <taxon>Eukaryota</taxon>
        <taxon>Viridiplantae</taxon>
        <taxon>Streptophyta</taxon>
        <taxon>Embryophyta</taxon>
        <taxon>Tracheophyta</taxon>
        <taxon>Spermatophyta</taxon>
        <taxon>Magnoliopsida</taxon>
        <taxon>eudicotyledons</taxon>
        <taxon>Gunneridae</taxon>
        <taxon>Pentapetalae</taxon>
        <taxon>asterids</taxon>
        <taxon>lamiids</taxon>
        <taxon>Gentianales</taxon>
        <taxon>Apocynaceae</taxon>
        <taxon>Rauvolfioideae</taxon>
        <taxon>Vinceae</taxon>
        <taxon>Catharanthinae</taxon>
        <taxon>Catharanthus</taxon>
    </lineage>
</organism>
<proteinExistence type="predicted"/>
<comment type="caution">
    <text evidence="1">The sequence shown here is derived from an EMBL/GenBank/DDBJ whole genome shotgun (WGS) entry which is preliminary data.</text>
</comment>
<dbReference type="Proteomes" id="UP001060085">
    <property type="component" value="Linkage Group LG02"/>
</dbReference>
<gene>
    <name evidence="1" type="ORF">M9H77_09727</name>
</gene>
<evidence type="ECO:0000313" key="2">
    <source>
        <dbReference type="Proteomes" id="UP001060085"/>
    </source>
</evidence>
<keyword evidence="2" id="KW-1185">Reference proteome</keyword>
<dbReference type="EMBL" id="CM044702">
    <property type="protein sequence ID" value="KAI5678777.1"/>
    <property type="molecule type" value="Genomic_DNA"/>
</dbReference>